<dbReference type="EMBL" id="BOMG01000082">
    <property type="protein sequence ID" value="GID58129.1"/>
    <property type="molecule type" value="Genomic_DNA"/>
</dbReference>
<evidence type="ECO:0000313" key="2">
    <source>
        <dbReference type="Proteomes" id="UP000612282"/>
    </source>
</evidence>
<dbReference type="Proteomes" id="UP000612282">
    <property type="component" value="Unassembled WGS sequence"/>
</dbReference>
<evidence type="ECO:0000313" key="1">
    <source>
        <dbReference type="EMBL" id="GID58129.1"/>
    </source>
</evidence>
<proteinExistence type="predicted"/>
<reference evidence="1 2" key="1">
    <citation type="submission" date="2021-01" db="EMBL/GenBank/DDBJ databases">
        <title>Whole genome shotgun sequence of Actinoplanes couchii NBRC 106145.</title>
        <authorList>
            <person name="Komaki H."/>
            <person name="Tamura T."/>
        </authorList>
    </citation>
    <scope>NUCLEOTIDE SEQUENCE [LARGE SCALE GENOMIC DNA]</scope>
    <source>
        <strain evidence="1 2">NBRC 106145</strain>
    </source>
</reference>
<comment type="caution">
    <text evidence="1">The sequence shown here is derived from an EMBL/GenBank/DDBJ whole genome shotgun (WGS) entry which is preliminary data.</text>
</comment>
<accession>A0ABQ3XI20</accession>
<sequence length="65" mass="7246">MVIFSRTLRLPIRHPGAKRPELSDEAALVVLLEVVESVERGLDEVSGRMRETLTAIHAGRAARLR</sequence>
<keyword evidence="2" id="KW-1185">Reference proteome</keyword>
<name>A0ABQ3XI20_9ACTN</name>
<organism evidence="1 2">
    <name type="scientific">Actinoplanes couchii</name>
    <dbReference type="NCBI Taxonomy" id="403638"/>
    <lineage>
        <taxon>Bacteria</taxon>
        <taxon>Bacillati</taxon>
        <taxon>Actinomycetota</taxon>
        <taxon>Actinomycetes</taxon>
        <taxon>Micromonosporales</taxon>
        <taxon>Micromonosporaceae</taxon>
        <taxon>Actinoplanes</taxon>
    </lineage>
</organism>
<gene>
    <name evidence="1" type="ORF">Aco03nite_065330</name>
</gene>
<protein>
    <submittedName>
        <fullName evidence="1">Uncharacterized protein</fullName>
    </submittedName>
</protein>